<reference evidence="3" key="1">
    <citation type="journal article" date="2010" name="Stand. Genomic Sci.">
        <title>Complete genome sequence of 'Thermobaculum terrenum' type strain (YNP1).</title>
        <authorList>
            <person name="Kiss H."/>
            <person name="Cleland D."/>
            <person name="Lapidus A."/>
            <person name="Lucas S."/>
            <person name="Glavina Del Rio T."/>
            <person name="Nolan M."/>
            <person name="Tice H."/>
            <person name="Han C."/>
            <person name="Goodwin L."/>
            <person name="Pitluck S."/>
            <person name="Liolios K."/>
            <person name="Ivanova N."/>
            <person name="Mavromatis K."/>
            <person name="Ovchinnikova G."/>
            <person name="Pati A."/>
            <person name="Chen A."/>
            <person name="Palaniappan K."/>
            <person name="Land M."/>
            <person name="Hauser L."/>
            <person name="Chang Y."/>
            <person name="Jeffries C."/>
            <person name="Lu M."/>
            <person name="Brettin T."/>
            <person name="Detter J."/>
            <person name="Goker M."/>
            <person name="Tindall B."/>
            <person name="Beck B."/>
            <person name="McDermott T."/>
            <person name="Woyke T."/>
            <person name="Bristow J."/>
            <person name="Eisen J."/>
            <person name="Markowitz V."/>
            <person name="Hugenholtz P."/>
            <person name="Kyrpides N."/>
            <person name="Klenk H."/>
            <person name="Cheng J."/>
        </authorList>
    </citation>
    <scope>NUCLEOTIDE SEQUENCE [LARGE SCALE GENOMIC DNA]</scope>
    <source>
        <strain evidence="3">ATCC BAA-798 / YNP1</strain>
    </source>
</reference>
<evidence type="ECO:0008006" key="4">
    <source>
        <dbReference type="Google" id="ProtNLM"/>
    </source>
</evidence>
<evidence type="ECO:0000313" key="2">
    <source>
        <dbReference type="EMBL" id="ACZ41802.1"/>
    </source>
</evidence>
<proteinExistence type="predicted"/>
<dbReference type="KEGG" id="ttr:Tter_0885"/>
<keyword evidence="3" id="KW-1185">Reference proteome</keyword>
<evidence type="ECO:0000256" key="1">
    <source>
        <dbReference type="SAM" id="Coils"/>
    </source>
</evidence>
<dbReference type="Gene3D" id="3.30.70.2970">
    <property type="entry name" value="Protein of unknown function (DUF541), domain 2"/>
    <property type="match status" value="1"/>
</dbReference>
<accession>D1CFU6</accession>
<organism evidence="2 3">
    <name type="scientific">Thermobaculum terrenum (strain ATCC BAA-798 / CCMEE 7001 / YNP1)</name>
    <dbReference type="NCBI Taxonomy" id="525904"/>
    <lineage>
        <taxon>Bacteria</taxon>
        <taxon>Bacillati</taxon>
        <taxon>Chloroflexota</taxon>
        <taxon>Chloroflexia</taxon>
        <taxon>Candidatus Thermobaculales</taxon>
        <taxon>Candidatus Thermobaculaceae</taxon>
        <taxon>Thermobaculum</taxon>
    </lineage>
</organism>
<sequence>MWHSIKRNLVQAILLLLAVAAISYGLFITRASTLKDQDVQSSDPAPSKLSSGITVTAEGEAVARPDTAYLNLGFQTENTSLEAAREEAAKQMNNILDKIKQLGVKEKDIQTTNYSIWYDQERRVFVINNNVSVTIRNIESSSNILDEAIKAGANYVSGISFGIENKSELEKQARQRAMENAREKAQQLAQAAGVTLGLPVYISEGAVSNPPIVLPAGVEARSAADVSTPIEPGSMKVTISVQVTFSINR</sequence>
<dbReference type="AlphaFoldDB" id="D1CFU6"/>
<dbReference type="OrthoDB" id="9785192at2"/>
<dbReference type="PANTHER" id="PTHR34387:SF1">
    <property type="entry name" value="PERIPLASMIC IMMUNOGENIC PROTEIN"/>
    <property type="match status" value="1"/>
</dbReference>
<name>D1CFU6_THET1</name>
<dbReference type="InterPro" id="IPR007497">
    <property type="entry name" value="SIMPL/DUF541"/>
</dbReference>
<dbReference type="Gene3D" id="3.30.110.170">
    <property type="entry name" value="Protein of unknown function (DUF541), domain 1"/>
    <property type="match status" value="1"/>
</dbReference>
<gene>
    <name evidence="2" type="ordered locus">Tter_0885</name>
</gene>
<evidence type="ECO:0000313" key="3">
    <source>
        <dbReference type="Proteomes" id="UP000000323"/>
    </source>
</evidence>
<dbReference type="GO" id="GO:0006974">
    <property type="term" value="P:DNA damage response"/>
    <property type="evidence" value="ECO:0007669"/>
    <property type="project" value="TreeGrafter"/>
</dbReference>
<dbReference type="EMBL" id="CP001825">
    <property type="protein sequence ID" value="ACZ41802.1"/>
    <property type="molecule type" value="Genomic_DNA"/>
</dbReference>
<dbReference type="HOGENOM" id="CLU_080344_4_0_0"/>
<feature type="coiled-coil region" evidence="1">
    <location>
        <begin position="78"/>
        <end position="105"/>
    </location>
</feature>
<protein>
    <recommendedName>
        <fullName evidence="4">26 kDa periplasmic immunogenic protein</fullName>
    </recommendedName>
</protein>
<dbReference type="PANTHER" id="PTHR34387">
    <property type="entry name" value="SLR1258 PROTEIN"/>
    <property type="match status" value="1"/>
</dbReference>
<dbReference type="STRING" id="525904.Tter_0885"/>
<dbReference type="RefSeq" id="WP_012874837.1">
    <property type="nucleotide sequence ID" value="NC_013525.1"/>
</dbReference>
<dbReference type="eggNOG" id="COG2968">
    <property type="taxonomic scope" value="Bacteria"/>
</dbReference>
<dbReference type="InterPro" id="IPR052022">
    <property type="entry name" value="26kDa_periplasmic_antigen"/>
</dbReference>
<keyword evidence="1" id="KW-0175">Coiled coil</keyword>
<dbReference type="Pfam" id="PF04402">
    <property type="entry name" value="SIMPL"/>
    <property type="match status" value="1"/>
</dbReference>
<dbReference type="Proteomes" id="UP000000323">
    <property type="component" value="Chromosome 1"/>
</dbReference>